<dbReference type="GO" id="GO:1901135">
    <property type="term" value="P:carbohydrate derivative metabolic process"/>
    <property type="evidence" value="ECO:0007669"/>
    <property type="project" value="InterPro"/>
</dbReference>
<dbReference type="PANTHER" id="PTHR32502:SF3">
    <property type="entry name" value="D-GALACTOSAMINE-6-PHOSPHATE DEAMINASE AGAS-RELATED"/>
    <property type="match status" value="1"/>
</dbReference>
<dbReference type="SUPFAM" id="SSF53697">
    <property type="entry name" value="SIS domain"/>
    <property type="match status" value="1"/>
</dbReference>
<dbReference type="CDD" id="cd05008">
    <property type="entry name" value="SIS_GlmS_GlmD_1"/>
    <property type="match status" value="1"/>
</dbReference>
<dbReference type="EMBL" id="JXIQ01000010">
    <property type="protein sequence ID" value="KIY23797.1"/>
    <property type="molecule type" value="Genomic_DNA"/>
</dbReference>
<feature type="domain" description="SIS" evidence="5">
    <location>
        <begin position="47"/>
        <end position="201"/>
    </location>
</feature>
<evidence type="ECO:0000313" key="7">
    <source>
        <dbReference type="Proteomes" id="UP000032512"/>
    </source>
</evidence>
<evidence type="ECO:0000256" key="3">
    <source>
        <dbReference type="ARBA" id="ARBA00022801"/>
    </source>
</evidence>
<dbReference type="InterPro" id="IPR050303">
    <property type="entry name" value="GatZ_KbaZ_carbometab"/>
</dbReference>
<protein>
    <submittedName>
        <fullName evidence="6">Tagatose-6-phosphate ketose isomerase</fullName>
    </submittedName>
</protein>
<dbReference type="RefSeq" id="WP_044390442.1">
    <property type="nucleotide sequence ID" value="NZ_JXIQ01000010.1"/>
</dbReference>
<organism evidence="6 7">
    <name type="scientific">Mesobacillus subterraneus</name>
    <dbReference type="NCBI Taxonomy" id="285983"/>
    <lineage>
        <taxon>Bacteria</taxon>
        <taxon>Bacillati</taxon>
        <taxon>Bacillota</taxon>
        <taxon>Bacilli</taxon>
        <taxon>Bacillales</taxon>
        <taxon>Bacillaceae</taxon>
        <taxon>Mesobacillus</taxon>
    </lineage>
</organism>
<dbReference type="Proteomes" id="UP000032512">
    <property type="component" value="Unassembled WGS sequence"/>
</dbReference>
<gene>
    <name evidence="6" type="ORF">UB32_00870</name>
</gene>
<evidence type="ECO:0000256" key="2">
    <source>
        <dbReference type="ARBA" id="ARBA00022737"/>
    </source>
</evidence>
<evidence type="ECO:0000313" key="6">
    <source>
        <dbReference type="EMBL" id="KIY23797.1"/>
    </source>
</evidence>
<dbReference type="InterPro" id="IPR035466">
    <property type="entry name" value="GlmS/AgaS_SIS"/>
</dbReference>
<dbReference type="GO" id="GO:0016787">
    <property type="term" value="F:hydrolase activity"/>
    <property type="evidence" value="ECO:0007669"/>
    <property type="project" value="UniProtKB-KW"/>
</dbReference>
<dbReference type="Pfam" id="PF01380">
    <property type="entry name" value="SIS"/>
    <property type="match status" value="2"/>
</dbReference>
<comment type="catalytic activity">
    <reaction evidence="4">
        <text>D-galactosamine 6-phosphate + H2O = D-tagatopyranose 1-phosphate + NH4(+)</text>
        <dbReference type="Rhea" id="RHEA:47680"/>
        <dbReference type="ChEBI" id="CHEBI:15377"/>
        <dbReference type="ChEBI" id="CHEBI:28938"/>
        <dbReference type="ChEBI" id="CHEBI:71674"/>
        <dbReference type="ChEBI" id="CHEBI:138150"/>
    </reaction>
</comment>
<dbReference type="GO" id="GO:0005886">
    <property type="term" value="C:plasma membrane"/>
    <property type="evidence" value="ECO:0007669"/>
    <property type="project" value="TreeGrafter"/>
</dbReference>
<keyword evidence="2" id="KW-0677">Repeat</keyword>
<name>A0A0D6ZE48_9BACI</name>
<evidence type="ECO:0000259" key="5">
    <source>
        <dbReference type="PROSITE" id="PS51464"/>
    </source>
</evidence>
<keyword evidence="3" id="KW-0378">Hydrolase</keyword>
<dbReference type="GO" id="GO:0097367">
    <property type="term" value="F:carbohydrate derivative binding"/>
    <property type="evidence" value="ECO:0007669"/>
    <property type="project" value="InterPro"/>
</dbReference>
<sequence>MFLPLSKEKLISIGAESTVTEILQQPRLWKETYKIVKKNKDHIQDFLYQLSQRHEIVRFIFTGAGTSAYVGEIVVPYLKKHNSNNGWQFEATATTDIVSNPNYYLTKDIPTVMVSFARSGNSPESVAATEIGKQLVDHFYEIIFSCNPDGRLAKKAESSENSLTLLMPAESNDQGFAMTSSFTSMMMASLLLFQLDRLEELSDVVETISSVGEALFTELNSLLEEIIAFDFERIIYLGSGPLGSLARESALKVLELTAGKTISMYETPLGFRHGPKSIQNEKSLIVLYLSNDPYTRKYDLDLLAELHNEGIGKIVVLDSRDDNVVKEKCDWYVKAVPNTQAIQDIYLAFIYILFAQTLAVKKSIDLGLKVDNPSVNGTVNRVVQGVIIHPLEK</sequence>
<accession>A0A0D6ZE48</accession>
<dbReference type="GO" id="GO:0016853">
    <property type="term" value="F:isomerase activity"/>
    <property type="evidence" value="ECO:0007669"/>
    <property type="project" value="UniProtKB-KW"/>
</dbReference>
<dbReference type="PANTHER" id="PTHR32502">
    <property type="entry name" value="N-ACETYLGALACTOSAMINE PERMEASE II COMPONENT-RELATED"/>
    <property type="match status" value="1"/>
</dbReference>
<keyword evidence="6" id="KW-0413">Isomerase</keyword>
<evidence type="ECO:0000256" key="1">
    <source>
        <dbReference type="ARBA" id="ARBA00007748"/>
    </source>
</evidence>
<dbReference type="OrthoDB" id="9779207at2"/>
<dbReference type="InterPro" id="IPR046348">
    <property type="entry name" value="SIS_dom_sf"/>
</dbReference>
<dbReference type="InterPro" id="IPR001347">
    <property type="entry name" value="SIS_dom"/>
</dbReference>
<dbReference type="PATRIC" id="fig|285983.3.peg.71"/>
<dbReference type="InterPro" id="IPR035464">
    <property type="entry name" value="SIS_AgaS"/>
</dbReference>
<dbReference type="AlphaFoldDB" id="A0A0D6ZE48"/>
<proteinExistence type="inferred from homology"/>
<keyword evidence="7" id="KW-1185">Reference proteome</keyword>
<comment type="similarity">
    <text evidence="1">Belongs to the SIS family. AgaS subfamily.</text>
</comment>
<feature type="domain" description="SIS" evidence="5">
    <location>
        <begin position="222"/>
        <end position="373"/>
    </location>
</feature>
<reference evidence="6 7" key="1">
    <citation type="submission" date="2015-01" db="EMBL/GenBank/DDBJ databases">
        <title>Draft genome sequences of the supercritical CO2 tolerant bacteria Bacillus subterraneus MITOT1 and Bacillus cereus MIT0214.</title>
        <authorList>
            <person name="Peet K.C."/>
            <person name="Thompson J.R."/>
        </authorList>
    </citation>
    <scope>NUCLEOTIDE SEQUENCE [LARGE SCALE GENOMIC DNA]</scope>
    <source>
        <strain evidence="6 7">MITOT1</strain>
    </source>
</reference>
<dbReference type="CDD" id="cd05010">
    <property type="entry name" value="SIS_AgaS_like"/>
    <property type="match status" value="1"/>
</dbReference>
<dbReference type="Gene3D" id="3.40.50.10490">
    <property type="entry name" value="Glucose-6-phosphate isomerase like protein, domain 1"/>
    <property type="match status" value="2"/>
</dbReference>
<dbReference type="GO" id="GO:0009401">
    <property type="term" value="P:phosphoenolpyruvate-dependent sugar phosphotransferase system"/>
    <property type="evidence" value="ECO:0007669"/>
    <property type="project" value="TreeGrafter"/>
</dbReference>
<comment type="caution">
    <text evidence="6">The sequence shown here is derived from an EMBL/GenBank/DDBJ whole genome shotgun (WGS) entry which is preliminary data.</text>
</comment>
<dbReference type="PROSITE" id="PS51464">
    <property type="entry name" value="SIS"/>
    <property type="match status" value="2"/>
</dbReference>
<evidence type="ECO:0000256" key="4">
    <source>
        <dbReference type="ARBA" id="ARBA00029292"/>
    </source>
</evidence>